<dbReference type="AlphaFoldDB" id="A0A7Y9FSE5"/>
<dbReference type="RefSeq" id="WP_179509824.1">
    <property type="nucleotide sequence ID" value="NZ_JACCBY010000005.1"/>
</dbReference>
<reference evidence="1 2" key="1">
    <citation type="submission" date="2020-07" db="EMBL/GenBank/DDBJ databases">
        <authorList>
            <person name="Partida-Martinez L."/>
            <person name="Huntemann M."/>
            <person name="Clum A."/>
            <person name="Wang J."/>
            <person name="Palaniappan K."/>
            <person name="Ritter S."/>
            <person name="Chen I.-M."/>
            <person name="Stamatis D."/>
            <person name="Reddy T."/>
            <person name="O'Malley R."/>
            <person name="Daum C."/>
            <person name="Shapiro N."/>
            <person name="Ivanova N."/>
            <person name="Kyrpides N."/>
            <person name="Woyke T."/>
        </authorList>
    </citation>
    <scope>NUCLEOTIDE SEQUENCE [LARGE SCALE GENOMIC DNA]</scope>
    <source>
        <strain evidence="1 2">AS2.3</strain>
    </source>
</reference>
<accession>A0A7Y9FSE5</accession>
<dbReference type="InterPro" id="IPR053745">
    <property type="entry name" value="Viral_Tail_Comp_sf"/>
</dbReference>
<dbReference type="EMBL" id="JACCBY010000005">
    <property type="protein sequence ID" value="NYD91396.1"/>
    <property type="molecule type" value="Genomic_DNA"/>
</dbReference>
<evidence type="ECO:0000313" key="1">
    <source>
        <dbReference type="EMBL" id="NYD91396.1"/>
    </source>
</evidence>
<organism evidence="1 2">
    <name type="scientific">Sphingomonas melonis</name>
    <dbReference type="NCBI Taxonomy" id="152682"/>
    <lineage>
        <taxon>Bacteria</taxon>
        <taxon>Pseudomonadati</taxon>
        <taxon>Pseudomonadota</taxon>
        <taxon>Alphaproteobacteria</taxon>
        <taxon>Sphingomonadales</taxon>
        <taxon>Sphingomonadaceae</taxon>
        <taxon>Sphingomonas</taxon>
    </lineage>
</organism>
<gene>
    <name evidence="1" type="ORF">HD841_003204</name>
</gene>
<evidence type="ECO:0000313" key="2">
    <source>
        <dbReference type="Proteomes" id="UP000517753"/>
    </source>
</evidence>
<sequence>MAETTTFDILDQGVTGAPVFQDVPEDQPLPVVIIGDLLSVPFAGTDDPDRRITLTIIVLTEGDERRPCVALQDQIEALLGGKSFESADWNLHYSVASSAAELAEDASGYVGTTILTILAFSNS</sequence>
<name>A0A7Y9FSE5_9SPHN</name>
<dbReference type="Proteomes" id="UP000517753">
    <property type="component" value="Unassembled WGS sequence"/>
</dbReference>
<reference evidence="1 2" key="2">
    <citation type="submission" date="2020-08" db="EMBL/GenBank/DDBJ databases">
        <title>The Agave Microbiome: Exploring the role of microbial communities in plant adaptations to desert environments.</title>
        <authorList>
            <person name="Partida-Martinez L.P."/>
        </authorList>
    </citation>
    <scope>NUCLEOTIDE SEQUENCE [LARGE SCALE GENOMIC DNA]</scope>
    <source>
        <strain evidence="1 2">AS2.3</strain>
    </source>
</reference>
<keyword evidence="2" id="KW-1185">Reference proteome</keyword>
<proteinExistence type="predicted"/>
<comment type="caution">
    <text evidence="1">The sequence shown here is derived from an EMBL/GenBank/DDBJ whole genome shotgun (WGS) entry which is preliminary data.</text>
</comment>
<dbReference type="Gene3D" id="3.30.2000.30">
    <property type="match status" value="1"/>
</dbReference>
<evidence type="ECO:0008006" key="3">
    <source>
        <dbReference type="Google" id="ProtNLM"/>
    </source>
</evidence>
<protein>
    <recommendedName>
        <fullName evidence="3">DUF3168 domain-containing protein</fullName>
    </recommendedName>
</protein>